<keyword evidence="2" id="KW-0812">Transmembrane</keyword>
<evidence type="ECO:0000256" key="2">
    <source>
        <dbReference type="SAM" id="Phobius"/>
    </source>
</evidence>
<proteinExistence type="predicted"/>
<name>A0A6J7DVG2_9ZZZZ</name>
<feature type="compositionally biased region" description="Low complexity" evidence="1">
    <location>
        <begin position="197"/>
        <end position="209"/>
    </location>
</feature>
<feature type="transmembrane region" description="Helical" evidence="2">
    <location>
        <begin position="79"/>
        <end position="101"/>
    </location>
</feature>
<feature type="transmembrane region" description="Helical" evidence="2">
    <location>
        <begin position="54"/>
        <end position="73"/>
    </location>
</feature>
<dbReference type="EMBL" id="CAFBLP010000018">
    <property type="protein sequence ID" value="CAB4873568.1"/>
    <property type="molecule type" value="Genomic_DNA"/>
</dbReference>
<protein>
    <submittedName>
        <fullName evidence="3">Unannotated protein</fullName>
    </submittedName>
</protein>
<dbReference type="AlphaFoldDB" id="A0A6J7DVG2"/>
<reference evidence="3" key="1">
    <citation type="submission" date="2020-05" db="EMBL/GenBank/DDBJ databases">
        <authorList>
            <person name="Chiriac C."/>
            <person name="Salcher M."/>
            <person name="Ghai R."/>
            <person name="Kavagutti S V."/>
        </authorList>
    </citation>
    <scope>NUCLEOTIDE SEQUENCE</scope>
</reference>
<accession>A0A6J7DVG2</accession>
<evidence type="ECO:0000313" key="3">
    <source>
        <dbReference type="EMBL" id="CAB4873568.1"/>
    </source>
</evidence>
<keyword evidence="2" id="KW-0472">Membrane</keyword>
<keyword evidence="2" id="KW-1133">Transmembrane helix</keyword>
<sequence length="424" mass="43615">MTIAVQPSEPIATFARSGALVNRLPGIATAAVASIGAGVVHAGAIGIHAEHAGLARLFIAVACFQIGWGLISLFHPSRWFAAVGAAGNLVAVGAWLTTRLAGVSYIGGLEVREPAQFTDSACALLGLIATGLALSAALIGWRQTRPNQLSFPALAVAALTIPAMITGSSHVHSHTVVAADGSSTTVIDESQPHDHTAAAPSGANAGTGATTDTVHVHTAAAVPTVAYDPTKPIDLGGVAGVTPEQQADAENLVAITVVRLPQWADPARAEAAGFHSIGDAITGVEHYINWNWINDDIVLNPDYPESLVYEPQADGTKKLVSAMYLLPDTVTLDKVPVLGGALTQFHIHDNLCFTKDPVAPRVAGLTDGAGNCPSGLQKFRASPMIHVWIVPQTCGPFSALEGIGAGQVAAGQTKLCDHAHGTGF</sequence>
<feature type="region of interest" description="Disordered" evidence="1">
    <location>
        <begin position="186"/>
        <end position="209"/>
    </location>
</feature>
<evidence type="ECO:0000256" key="1">
    <source>
        <dbReference type="SAM" id="MobiDB-lite"/>
    </source>
</evidence>
<feature type="transmembrane region" description="Helical" evidence="2">
    <location>
        <begin position="27"/>
        <end position="47"/>
    </location>
</feature>
<organism evidence="3">
    <name type="scientific">freshwater metagenome</name>
    <dbReference type="NCBI Taxonomy" id="449393"/>
    <lineage>
        <taxon>unclassified sequences</taxon>
        <taxon>metagenomes</taxon>
        <taxon>ecological metagenomes</taxon>
    </lineage>
</organism>
<feature type="transmembrane region" description="Helical" evidence="2">
    <location>
        <begin position="122"/>
        <end position="141"/>
    </location>
</feature>
<gene>
    <name evidence="3" type="ORF">UFOPK3376_00983</name>
</gene>